<evidence type="ECO:0000313" key="1">
    <source>
        <dbReference type="EMBL" id="KAA4629755.1"/>
    </source>
</evidence>
<reference evidence="1 2" key="1">
    <citation type="journal article" date="2019" name="Nat. Med.">
        <title>A library of human gut bacterial isolates paired with longitudinal multiomics data enables mechanistic microbiome research.</title>
        <authorList>
            <person name="Poyet M."/>
            <person name="Groussin M."/>
            <person name="Gibbons S.M."/>
            <person name="Avila-Pacheco J."/>
            <person name="Jiang X."/>
            <person name="Kearney S.M."/>
            <person name="Perrotta A.R."/>
            <person name="Berdy B."/>
            <person name="Zhao S."/>
            <person name="Lieberman T.D."/>
            <person name="Swanson P.K."/>
            <person name="Smith M."/>
            <person name="Roesemann S."/>
            <person name="Alexander J.E."/>
            <person name="Rich S.A."/>
            <person name="Livny J."/>
            <person name="Vlamakis H."/>
            <person name="Clish C."/>
            <person name="Bullock K."/>
            <person name="Deik A."/>
            <person name="Scott J."/>
            <person name="Pierce K.A."/>
            <person name="Xavier R.J."/>
            <person name="Alm E.J."/>
        </authorList>
    </citation>
    <scope>NUCLEOTIDE SEQUENCE [LARGE SCALE GENOMIC DNA]</scope>
    <source>
        <strain evidence="1 2">BIOML-A15</strain>
    </source>
</reference>
<organism evidence="1 2">
    <name type="scientific">Bacteroides ovatus</name>
    <dbReference type="NCBI Taxonomy" id="28116"/>
    <lineage>
        <taxon>Bacteria</taxon>
        <taxon>Pseudomonadati</taxon>
        <taxon>Bacteroidota</taxon>
        <taxon>Bacteroidia</taxon>
        <taxon>Bacteroidales</taxon>
        <taxon>Bacteroidaceae</taxon>
        <taxon>Bacteroides</taxon>
    </lineage>
</organism>
<dbReference type="Proteomes" id="UP000424805">
    <property type="component" value="Unassembled WGS sequence"/>
</dbReference>
<dbReference type="AlphaFoldDB" id="A0A7J4Y2E0"/>
<comment type="caution">
    <text evidence="1">The sequence shown here is derived from an EMBL/GenBank/DDBJ whole genome shotgun (WGS) entry which is preliminary data.</text>
</comment>
<sequence length="75" mass="8799">MIGYSGIYSPNNKKNQESIAIRLVYSQNSENRESRNYKCMAFSGFSLPNCDLCPSPMIKYSFFKNHRFLRDDYIV</sequence>
<accession>A0A7J4Y2E0</accession>
<proteinExistence type="predicted"/>
<evidence type="ECO:0000313" key="2">
    <source>
        <dbReference type="Proteomes" id="UP000424805"/>
    </source>
</evidence>
<protein>
    <submittedName>
        <fullName evidence="1">Uncharacterized protein</fullName>
    </submittedName>
</protein>
<dbReference type="EMBL" id="VWFP01000002">
    <property type="protein sequence ID" value="KAA4629755.1"/>
    <property type="molecule type" value="Genomic_DNA"/>
</dbReference>
<name>A0A7J4Y2E0_BACOV</name>
<gene>
    <name evidence="1" type="ORF">F3B90_03180</name>
</gene>